<sequence>MAAGKMNPIQTAAVAPVNWKASQMLGMKFAPRKITPIRATVIDANLK</sequence>
<keyword evidence="2" id="KW-1185">Reference proteome</keyword>
<evidence type="ECO:0000313" key="1">
    <source>
        <dbReference type="EMBL" id="MCI66350.1"/>
    </source>
</evidence>
<dbReference type="EMBL" id="LXQA010693850">
    <property type="protein sequence ID" value="MCI66350.1"/>
    <property type="molecule type" value="Genomic_DNA"/>
</dbReference>
<reference evidence="1 2" key="1">
    <citation type="journal article" date="2018" name="Front. Plant Sci.">
        <title>Red Clover (Trifolium pratense) and Zigzag Clover (T. medium) - A Picture of Genomic Similarities and Differences.</title>
        <authorList>
            <person name="Dluhosova J."/>
            <person name="Istvanek J."/>
            <person name="Nedelnik J."/>
            <person name="Repkova J."/>
        </authorList>
    </citation>
    <scope>NUCLEOTIDE SEQUENCE [LARGE SCALE GENOMIC DNA]</scope>
    <source>
        <strain evidence="2">cv. 10/8</strain>
        <tissue evidence="1">Leaf</tissue>
    </source>
</reference>
<dbReference type="Proteomes" id="UP000265520">
    <property type="component" value="Unassembled WGS sequence"/>
</dbReference>
<name>A0A392U1K2_9FABA</name>
<protein>
    <submittedName>
        <fullName evidence="1">Uncharacterized protein</fullName>
    </submittedName>
</protein>
<accession>A0A392U1K2</accession>
<feature type="non-terminal residue" evidence="1">
    <location>
        <position position="47"/>
    </location>
</feature>
<proteinExistence type="predicted"/>
<organism evidence="1 2">
    <name type="scientific">Trifolium medium</name>
    <dbReference type="NCBI Taxonomy" id="97028"/>
    <lineage>
        <taxon>Eukaryota</taxon>
        <taxon>Viridiplantae</taxon>
        <taxon>Streptophyta</taxon>
        <taxon>Embryophyta</taxon>
        <taxon>Tracheophyta</taxon>
        <taxon>Spermatophyta</taxon>
        <taxon>Magnoliopsida</taxon>
        <taxon>eudicotyledons</taxon>
        <taxon>Gunneridae</taxon>
        <taxon>Pentapetalae</taxon>
        <taxon>rosids</taxon>
        <taxon>fabids</taxon>
        <taxon>Fabales</taxon>
        <taxon>Fabaceae</taxon>
        <taxon>Papilionoideae</taxon>
        <taxon>50 kb inversion clade</taxon>
        <taxon>NPAAA clade</taxon>
        <taxon>Hologalegina</taxon>
        <taxon>IRL clade</taxon>
        <taxon>Trifolieae</taxon>
        <taxon>Trifolium</taxon>
    </lineage>
</organism>
<evidence type="ECO:0000313" key="2">
    <source>
        <dbReference type="Proteomes" id="UP000265520"/>
    </source>
</evidence>
<comment type="caution">
    <text evidence="1">The sequence shown here is derived from an EMBL/GenBank/DDBJ whole genome shotgun (WGS) entry which is preliminary data.</text>
</comment>
<dbReference type="AlphaFoldDB" id="A0A392U1K2"/>